<evidence type="ECO:0000256" key="6">
    <source>
        <dbReference type="ARBA" id="ARBA00023242"/>
    </source>
</evidence>
<keyword evidence="4" id="KW-0238">DNA-binding</keyword>
<feature type="compositionally biased region" description="Low complexity" evidence="7">
    <location>
        <begin position="1"/>
        <end position="16"/>
    </location>
</feature>
<dbReference type="PROSITE" id="PS51294">
    <property type="entry name" value="HTH_MYB"/>
    <property type="match status" value="2"/>
</dbReference>
<dbReference type="CDD" id="cd00167">
    <property type="entry name" value="SANT"/>
    <property type="match status" value="2"/>
</dbReference>
<keyword evidence="6" id="KW-0539">Nucleus</keyword>
<evidence type="ECO:0000256" key="7">
    <source>
        <dbReference type="SAM" id="MobiDB-lite"/>
    </source>
</evidence>
<name>A0A445D270_ARAHY</name>
<gene>
    <name evidence="10" type="ORF">Ahy_A05g023018</name>
</gene>
<evidence type="ECO:0000256" key="5">
    <source>
        <dbReference type="ARBA" id="ARBA00023163"/>
    </source>
</evidence>
<dbReference type="GO" id="GO:0005634">
    <property type="term" value="C:nucleus"/>
    <property type="evidence" value="ECO:0007669"/>
    <property type="project" value="UniProtKB-SubCell"/>
</dbReference>
<evidence type="ECO:0000256" key="4">
    <source>
        <dbReference type="ARBA" id="ARBA00023125"/>
    </source>
</evidence>
<evidence type="ECO:0000259" key="9">
    <source>
        <dbReference type="PROSITE" id="PS51294"/>
    </source>
</evidence>
<dbReference type="EMBL" id="SDMP01000005">
    <property type="protein sequence ID" value="RYR57293.1"/>
    <property type="molecule type" value="Genomic_DNA"/>
</dbReference>
<comment type="caution">
    <text evidence="10">The sequence shown here is derived from an EMBL/GenBank/DDBJ whole genome shotgun (WGS) entry which is preliminary data.</text>
</comment>
<evidence type="ECO:0000313" key="10">
    <source>
        <dbReference type="EMBL" id="RYR57293.1"/>
    </source>
</evidence>
<dbReference type="SUPFAM" id="SSF46689">
    <property type="entry name" value="Homeodomain-like"/>
    <property type="match status" value="1"/>
</dbReference>
<keyword evidence="11" id="KW-1185">Reference proteome</keyword>
<dbReference type="AlphaFoldDB" id="A0A445D270"/>
<feature type="domain" description="HTH myb-type" evidence="9">
    <location>
        <begin position="82"/>
        <end position="132"/>
    </location>
</feature>
<dbReference type="SMART" id="SM00717">
    <property type="entry name" value="SANT"/>
    <property type="match status" value="2"/>
</dbReference>
<dbReference type="Gene3D" id="1.10.10.60">
    <property type="entry name" value="Homeodomain-like"/>
    <property type="match status" value="2"/>
</dbReference>
<dbReference type="InterPro" id="IPR017930">
    <property type="entry name" value="Myb_dom"/>
</dbReference>
<dbReference type="PANTHER" id="PTHR45675:SF127">
    <property type="entry name" value="(WILD MALAYSIAN BANANA) HYPOTHETICAL PROTEIN"/>
    <property type="match status" value="1"/>
</dbReference>
<evidence type="ECO:0000259" key="8">
    <source>
        <dbReference type="PROSITE" id="PS50090"/>
    </source>
</evidence>
<dbReference type="PROSITE" id="PS50090">
    <property type="entry name" value="MYB_LIKE"/>
    <property type="match status" value="2"/>
</dbReference>
<evidence type="ECO:0000256" key="3">
    <source>
        <dbReference type="ARBA" id="ARBA00023015"/>
    </source>
</evidence>
<evidence type="ECO:0000313" key="11">
    <source>
        <dbReference type="Proteomes" id="UP000289738"/>
    </source>
</evidence>
<dbReference type="GO" id="GO:0043565">
    <property type="term" value="F:sequence-specific DNA binding"/>
    <property type="evidence" value="ECO:0007669"/>
    <property type="project" value="InterPro"/>
</dbReference>
<comment type="subcellular location">
    <subcellularLocation>
        <location evidence="1">Nucleus</location>
    </subcellularLocation>
</comment>
<feature type="region of interest" description="Disordered" evidence="7">
    <location>
        <begin position="1"/>
        <end position="31"/>
    </location>
</feature>
<dbReference type="InterPro" id="IPR009057">
    <property type="entry name" value="Homeodomain-like_sf"/>
</dbReference>
<keyword evidence="3" id="KW-0805">Transcription regulation</keyword>
<sequence>MSFSSKSNNKNIISCSSEDDNNNKDNELRRGPWTHEEDDLLKMCIAIHGEGRWNFLAKSSGLKRTGKSCRLRWLNYLKPDVKRGNLTPQEKLLIFELHSKWGNRWSKIAQQLPGRTDNEIKNFWRTRIQKQVKYFKIDTLWRTRFVDESKESYQEQNQNQALIIPTMSLDCVTQMQQYPSLIEEATPTPAKTQIIPCERPSCMMNGASSNCVDYSDYENNNNNGSSCMSFTESTNMANMVQFEALDNITNAYGMDALNIDMECQVSQNNWLDKDFVCTMWNMNMHG</sequence>
<dbReference type="Gramene" id="arahy.Tifrunner.gnm2.ann2.Ah05g351500.1">
    <property type="protein sequence ID" value="arahy.Tifrunner.gnm2.ann2.Ah05g351500.1-CDS"/>
    <property type="gene ID" value="arahy.Tifrunner.gnm2.ann2.Ah05g351500"/>
</dbReference>
<dbReference type="Pfam" id="PF00249">
    <property type="entry name" value="Myb_DNA-binding"/>
    <property type="match status" value="2"/>
</dbReference>
<organism evidence="10 11">
    <name type="scientific">Arachis hypogaea</name>
    <name type="common">Peanut</name>
    <dbReference type="NCBI Taxonomy" id="3818"/>
    <lineage>
        <taxon>Eukaryota</taxon>
        <taxon>Viridiplantae</taxon>
        <taxon>Streptophyta</taxon>
        <taxon>Embryophyta</taxon>
        <taxon>Tracheophyta</taxon>
        <taxon>Spermatophyta</taxon>
        <taxon>Magnoliopsida</taxon>
        <taxon>eudicotyledons</taxon>
        <taxon>Gunneridae</taxon>
        <taxon>Pentapetalae</taxon>
        <taxon>rosids</taxon>
        <taxon>fabids</taxon>
        <taxon>Fabales</taxon>
        <taxon>Fabaceae</taxon>
        <taxon>Papilionoideae</taxon>
        <taxon>50 kb inversion clade</taxon>
        <taxon>dalbergioids sensu lato</taxon>
        <taxon>Dalbergieae</taxon>
        <taxon>Pterocarpus clade</taxon>
        <taxon>Arachis</taxon>
    </lineage>
</organism>
<dbReference type="OrthoDB" id="2143914at2759"/>
<feature type="domain" description="Myb-like" evidence="8">
    <location>
        <begin position="78"/>
        <end position="128"/>
    </location>
</feature>
<protein>
    <submittedName>
        <fullName evidence="10">Uncharacterized protein</fullName>
    </submittedName>
</protein>
<evidence type="ECO:0000256" key="2">
    <source>
        <dbReference type="ARBA" id="ARBA00022737"/>
    </source>
</evidence>
<keyword evidence="2" id="KW-0677">Repeat</keyword>
<dbReference type="SMR" id="A0A445D270"/>
<dbReference type="Proteomes" id="UP000289738">
    <property type="component" value="Chromosome A05"/>
</dbReference>
<proteinExistence type="predicted"/>
<dbReference type="InterPro" id="IPR044676">
    <property type="entry name" value="EOBI/EOBII-like_plant"/>
</dbReference>
<feature type="domain" description="Myb-like" evidence="8">
    <location>
        <begin position="25"/>
        <end position="77"/>
    </location>
</feature>
<dbReference type="GO" id="GO:0003700">
    <property type="term" value="F:DNA-binding transcription factor activity"/>
    <property type="evidence" value="ECO:0007669"/>
    <property type="project" value="InterPro"/>
</dbReference>
<reference evidence="10 11" key="1">
    <citation type="submission" date="2019-01" db="EMBL/GenBank/DDBJ databases">
        <title>Sequencing of cultivated peanut Arachis hypogaea provides insights into genome evolution and oil improvement.</title>
        <authorList>
            <person name="Chen X."/>
        </authorList>
    </citation>
    <scope>NUCLEOTIDE SEQUENCE [LARGE SCALE GENOMIC DNA]</scope>
    <source>
        <strain evidence="11">cv. Fuhuasheng</strain>
        <tissue evidence="10">Leaves</tissue>
    </source>
</reference>
<accession>A0A445D270</accession>
<dbReference type="FunFam" id="1.10.10.60:FF:000011">
    <property type="entry name" value="Myb transcription factor"/>
    <property type="match status" value="1"/>
</dbReference>
<feature type="compositionally biased region" description="Basic and acidic residues" evidence="7">
    <location>
        <begin position="21"/>
        <end position="31"/>
    </location>
</feature>
<feature type="domain" description="HTH myb-type" evidence="9">
    <location>
        <begin position="25"/>
        <end position="81"/>
    </location>
</feature>
<dbReference type="STRING" id="3818.A0A445D270"/>
<dbReference type="PANTHER" id="PTHR45675">
    <property type="entry name" value="MYB TRANSCRIPTION FACTOR-RELATED-RELATED"/>
    <property type="match status" value="1"/>
</dbReference>
<dbReference type="InterPro" id="IPR001005">
    <property type="entry name" value="SANT/Myb"/>
</dbReference>
<evidence type="ECO:0000256" key="1">
    <source>
        <dbReference type="ARBA" id="ARBA00004123"/>
    </source>
</evidence>
<keyword evidence="5" id="KW-0804">Transcription</keyword>